<accession>A0AA88XMX2</accession>
<sequence length="269" mass="30680">MTCTEAPTNLLSTKTILHIGTWNFRTMYDARKAARIAAEMRRYSLSLLGLCETKWTQSEQRRFMTGETILFSGREEDGAPHSLGVGLMMGKEAQKAFIGWKPRGPRHMTASFRTKLKNIKMNVIVCYASTNDIREEDKDNFYEQFSAILEQFSNKDINMLMGDFNAKIGDDNKGFEEIMGCYGIGEMNEDGERFAETCAINSFVIGGSIYQHKRIHKATWISPDHVTENQIDHICICKKFRRSLLDVRVKRGADVASDHQLVTAKMRIN</sequence>
<dbReference type="InterPro" id="IPR036691">
    <property type="entry name" value="Endo/exonu/phosph_ase_sf"/>
</dbReference>
<gene>
    <name evidence="1" type="ORF">FSP39_016944</name>
</gene>
<dbReference type="PANTHER" id="PTHR23227">
    <property type="entry name" value="BUCENTAUR RELATED"/>
    <property type="match status" value="1"/>
</dbReference>
<dbReference type="Gene3D" id="3.60.10.10">
    <property type="entry name" value="Endonuclease/exonuclease/phosphatase"/>
    <property type="match status" value="1"/>
</dbReference>
<dbReference type="PANTHER" id="PTHR23227:SF67">
    <property type="entry name" value="CRANIOFACIAL DEVELOPMENT PROTEIN 2-LIKE"/>
    <property type="match status" value="1"/>
</dbReference>
<dbReference type="CDD" id="cd09076">
    <property type="entry name" value="L1-EN"/>
    <property type="match status" value="1"/>
</dbReference>
<evidence type="ECO:0008006" key="3">
    <source>
        <dbReference type="Google" id="ProtNLM"/>
    </source>
</evidence>
<dbReference type="InterPro" id="IPR027124">
    <property type="entry name" value="Swc5/CFDP1/2"/>
</dbReference>
<proteinExistence type="predicted"/>
<protein>
    <recommendedName>
        <fullName evidence="3">Endonuclease/exonuclease/phosphatase domain-containing protein</fullName>
    </recommendedName>
</protein>
<keyword evidence="2" id="KW-1185">Reference proteome</keyword>
<dbReference type="AlphaFoldDB" id="A0AA88XMX2"/>
<dbReference type="SUPFAM" id="SSF56219">
    <property type="entry name" value="DNase I-like"/>
    <property type="match status" value="1"/>
</dbReference>
<organism evidence="1 2">
    <name type="scientific">Pinctada imbricata</name>
    <name type="common">Atlantic pearl-oyster</name>
    <name type="synonym">Pinctada martensii</name>
    <dbReference type="NCBI Taxonomy" id="66713"/>
    <lineage>
        <taxon>Eukaryota</taxon>
        <taxon>Metazoa</taxon>
        <taxon>Spiralia</taxon>
        <taxon>Lophotrochozoa</taxon>
        <taxon>Mollusca</taxon>
        <taxon>Bivalvia</taxon>
        <taxon>Autobranchia</taxon>
        <taxon>Pteriomorphia</taxon>
        <taxon>Pterioida</taxon>
        <taxon>Pterioidea</taxon>
        <taxon>Pteriidae</taxon>
        <taxon>Pinctada</taxon>
    </lineage>
</organism>
<reference evidence="1" key="1">
    <citation type="submission" date="2019-08" db="EMBL/GenBank/DDBJ databases">
        <title>The improved chromosome-level genome for the pearl oyster Pinctada fucata martensii using PacBio sequencing and Hi-C.</title>
        <authorList>
            <person name="Zheng Z."/>
        </authorList>
    </citation>
    <scope>NUCLEOTIDE SEQUENCE</scope>
    <source>
        <strain evidence="1">ZZ-2019</strain>
        <tissue evidence="1">Adductor muscle</tissue>
    </source>
</reference>
<dbReference type="Proteomes" id="UP001186944">
    <property type="component" value="Unassembled WGS sequence"/>
</dbReference>
<evidence type="ECO:0000313" key="1">
    <source>
        <dbReference type="EMBL" id="KAK3088276.1"/>
    </source>
</evidence>
<comment type="caution">
    <text evidence="1">The sequence shown here is derived from an EMBL/GenBank/DDBJ whole genome shotgun (WGS) entry which is preliminary data.</text>
</comment>
<dbReference type="EMBL" id="VSWD01000011">
    <property type="protein sequence ID" value="KAK3088276.1"/>
    <property type="molecule type" value="Genomic_DNA"/>
</dbReference>
<name>A0AA88XMX2_PINIB</name>
<evidence type="ECO:0000313" key="2">
    <source>
        <dbReference type="Proteomes" id="UP001186944"/>
    </source>
</evidence>